<evidence type="ECO:0000313" key="2">
    <source>
        <dbReference type="EMBL" id="MCL1106163.1"/>
    </source>
</evidence>
<sequence length="127" mass="14655">MIDFIVNIAKLNEDIELIWLYGSQAQGTAHSESDVDIAIAFKNHTLPALSLQSRPECLAIEWAEELNMPLDKLSIVDINRIPIALAFNVIEYGQLVYNNNPLRVYQEENRIRSMFEYQLMQSKREAE</sequence>
<dbReference type="EMBL" id="JAKILJ010000028">
    <property type="protein sequence ID" value="MCL1106163.1"/>
    <property type="molecule type" value="Genomic_DNA"/>
</dbReference>
<gene>
    <name evidence="2" type="ORF">L2749_13010</name>
</gene>
<dbReference type="Gene3D" id="3.30.460.10">
    <property type="entry name" value="Beta Polymerase, domain 2"/>
    <property type="match status" value="1"/>
</dbReference>
<dbReference type="InterPro" id="IPR052930">
    <property type="entry name" value="TA_antitoxin_MntA"/>
</dbReference>
<dbReference type="PANTHER" id="PTHR43852">
    <property type="entry name" value="NUCLEOTIDYLTRANSFERASE"/>
    <property type="match status" value="1"/>
</dbReference>
<comment type="caution">
    <text evidence="2">The sequence shown here is derived from an EMBL/GenBank/DDBJ whole genome shotgun (WGS) entry which is preliminary data.</text>
</comment>
<organism evidence="2 3">
    <name type="scientific">Shewanella algicola</name>
    <dbReference type="NCBI Taxonomy" id="640633"/>
    <lineage>
        <taxon>Bacteria</taxon>
        <taxon>Pseudomonadati</taxon>
        <taxon>Pseudomonadota</taxon>
        <taxon>Gammaproteobacteria</taxon>
        <taxon>Alteromonadales</taxon>
        <taxon>Shewanellaceae</taxon>
        <taxon>Shewanella</taxon>
    </lineage>
</organism>
<dbReference type="AlphaFoldDB" id="A0A9X2CD06"/>
<reference evidence="2" key="1">
    <citation type="submission" date="2022-01" db="EMBL/GenBank/DDBJ databases">
        <title>Whole genome-based taxonomy of the Shewanellaceae.</title>
        <authorList>
            <person name="Martin-Rodriguez A.J."/>
        </authorList>
    </citation>
    <scope>NUCLEOTIDE SEQUENCE</scope>
    <source>
        <strain evidence="2">DSM 23803</strain>
    </source>
</reference>
<dbReference type="InterPro" id="IPR043519">
    <property type="entry name" value="NT_sf"/>
</dbReference>
<feature type="domain" description="Polymerase beta nucleotidyltransferase" evidence="1">
    <location>
        <begin position="5"/>
        <end position="100"/>
    </location>
</feature>
<evidence type="ECO:0000313" key="3">
    <source>
        <dbReference type="Proteomes" id="UP001139408"/>
    </source>
</evidence>
<dbReference type="InterPro" id="IPR041633">
    <property type="entry name" value="Polbeta"/>
</dbReference>
<dbReference type="Pfam" id="PF18765">
    <property type="entry name" value="Polbeta"/>
    <property type="match status" value="1"/>
</dbReference>
<name>A0A9X2CD06_9GAMM</name>
<proteinExistence type="predicted"/>
<dbReference type="Proteomes" id="UP001139408">
    <property type="component" value="Unassembled WGS sequence"/>
</dbReference>
<dbReference type="PANTHER" id="PTHR43852:SF3">
    <property type="entry name" value="NUCLEOTIDYLTRANSFERASE"/>
    <property type="match status" value="1"/>
</dbReference>
<evidence type="ECO:0000259" key="1">
    <source>
        <dbReference type="Pfam" id="PF18765"/>
    </source>
</evidence>
<dbReference type="SUPFAM" id="SSF81301">
    <property type="entry name" value="Nucleotidyltransferase"/>
    <property type="match status" value="1"/>
</dbReference>
<dbReference type="RefSeq" id="WP_188925610.1">
    <property type="nucleotide sequence ID" value="NZ_BMQI01000028.1"/>
</dbReference>
<protein>
    <submittedName>
        <fullName evidence="2">Nucleotidyltransferase domain-containing protein</fullName>
    </submittedName>
</protein>
<dbReference type="CDD" id="cd05403">
    <property type="entry name" value="NT_KNTase_like"/>
    <property type="match status" value="1"/>
</dbReference>
<dbReference type="NCBIfam" id="NF047752">
    <property type="entry name" value="MntA_antitoxin"/>
    <property type="match status" value="1"/>
</dbReference>
<accession>A0A9X2CD06</accession>
<keyword evidence="3" id="KW-1185">Reference proteome</keyword>